<proteinExistence type="predicted"/>
<dbReference type="EMBL" id="KZ679145">
    <property type="protein sequence ID" value="PTB71876.1"/>
    <property type="molecule type" value="Genomic_DNA"/>
</dbReference>
<dbReference type="OrthoDB" id="4985370at2759"/>
<dbReference type="Proteomes" id="UP000240760">
    <property type="component" value="Unassembled WGS sequence"/>
</dbReference>
<evidence type="ECO:0000313" key="2">
    <source>
        <dbReference type="EMBL" id="PTB71876.1"/>
    </source>
</evidence>
<evidence type="ECO:0000313" key="3">
    <source>
        <dbReference type="Proteomes" id="UP000240760"/>
    </source>
</evidence>
<name>A0A2T4BRI7_TRILO</name>
<feature type="region of interest" description="Disordered" evidence="1">
    <location>
        <begin position="1"/>
        <end position="135"/>
    </location>
</feature>
<evidence type="ECO:0000256" key="1">
    <source>
        <dbReference type="SAM" id="MobiDB-lite"/>
    </source>
</evidence>
<organism evidence="2 3">
    <name type="scientific">Trichoderma longibrachiatum ATCC 18648</name>
    <dbReference type="NCBI Taxonomy" id="983965"/>
    <lineage>
        <taxon>Eukaryota</taxon>
        <taxon>Fungi</taxon>
        <taxon>Dikarya</taxon>
        <taxon>Ascomycota</taxon>
        <taxon>Pezizomycotina</taxon>
        <taxon>Sordariomycetes</taxon>
        <taxon>Hypocreomycetidae</taxon>
        <taxon>Hypocreales</taxon>
        <taxon>Hypocreaceae</taxon>
        <taxon>Trichoderma</taxon>
    </lineage>
</organism>
<dbReference type="AlphaFoldDB" id="A0A2T4BRI7"/>
<feature type="compositionally biased region" description="Basic and acidic residues" evidence="1">
    <location>
        <begin position="1"/>
        <end position="15"/>
    </location>
</feature>
<sequence length="175" mass="18237">MTNQPNEKKGGKGKEPATTPPPETDVTEAVVVENPALNQPGQEQSAGGSSAAGESSTAGGLSASETSSVAEASAGMEALALAEGSNDAPRGEQALPVWQQRALQNGRTPLPDSRPPIAGEASGSQNEPTRRAPRPRWTIADIRRVIALARSGMSYADIRAAYYPERTIIAVSQVY</sequence>
<keyword evidence="3" id="KW-1185">Reference proteome</keyword>
<accession>A0A2T4BRI7</accession>
<gene>
    <name evidence="2" type="ORF">M440DRAFT_1442371</name>
</gene>
<reference evidence="2 3" key="1">
    <citation type="submission" date="2016-07" db="EMBL/GenBank/DDBJ databases">
        <title>Multiple horizontal gene transfer events from other fungi enriched the ability of initially mycotrophic Trichoderma (Ascomycota) to feed on dead plant biomass.</title>
        <authorList>
            <consortium name="DOE Joint Genome Institute"/>
            <person name="Aerts A."/>
            <person name="Atanasova L."/>
            <person name="Chenthamara K."/>
            <person name="Zhang J."/>
            <person name="Grujic M."/>
            <person name="Henrissat B."/>
            <person name="Kuo A."/>
            <person name="Salamov A."/>
            <person name="Lipzen A."/>
            <person name="Labutti K."/>
            <person name="Barry K."/>
            <person name="Miao Y."/>
            <person name="Rahimi M.J."/>
            <person name="Shen Q."/>
            <person name="Grigoriev I.V."/>
            <person name="Kubicek C.P."/>
            <person name="Druzhinina I.S."/>
        </authorList>
    </citation>
    <scope>NUCLEOTIDE SEQUENCE [LARGE SCALE GENOMIC DNA]</scope>
    <source>
        <strain evidence="2 3">ATCC 18648</strain>
    </source>
</reference>
<protein>
    <submittedName>
        <fullName evidence="2">Uncharacterized protein</fullName>
    </submittedName>
</protein>
<feature type="compositionally biased region" description="Low complexity" evidence="1">
    <location>
        <begin position="45"/>
        <end position="74"/>
    </location>
</feature>